<evidence type="ECO:0000313" key="3">
    <source>
        <dbReference type="EMBL" id="MDT0631253.1"/>
    </source>
</evidence>
<evidence type="ECO:0000313" key="4">
    <source>
        <dbReference type="Proteomes" id="UP001267426"/>
    </source>
</evidence>
<dbReference type="EMBL" id="JAVRHT010000010">
    <property type="protein sequence ID" value="MDT0631253.1"/>
    <property type="molecule type" value="Genomic_DNA"/>
</dbReference>
<dbReference type="RefSeq" id="WP_311662596.1">
    <property type="nucleotide sequence ID" value="NZ_JAVRHT010000010.1"/>
</dbReference>
<feature type="compositionally biased region" description="Low complexity" evidence="2">
    <location>
        <begin position="236"/>
        <end position="246"/>
    </location>
</feature>
<accession>A0ABU3BPQ1</accession>
<feature type="region of interest" description="Disordered" evidence="2">
    <location>
        <begin position="236"/>
        <end position="259"/>
    </location>
</feature>
<proteinExistence type="predicted"/>
<gene>
    <name evidence="3" type="ORF">RM540_05770</name>
</gene>
<dbReference type="Gene3D" id="1.10.287.500">
    <property type="entry name" value="Helix hairpin bin"/>
    <property type="match status" value="1"/>
</dbReference>
<evidence type="ECO:0000256" key="2">
    <source>
        <dbReference type="SAM" id="MobiDB-lite"/>
    </source>
</evidence>
<name>A0ABU3BPQ1_9BACT</name>
<evidence type="ECO:0000256" key="1">
    <source>
        <dbReference type="SAM" id="Coils"/>
    </source>
</evidence>
<feature type="coiled-coil region" evidence="1">
    <location>
        <begin position="124"/>
        <end position="156"/>
    </location>
</feature>
<dbReference type="SUPFAM" id="SSF75708">
    <property type="entry name" value="Chemotaxis phosphatase CheZ"/>
    <property type="match status" value="1"/>
</dbReference>
<comment type="caution">
    <text evidence="3">The sequence shown here is derived from an EMBL/GenBank/DDBJ whole genome shotgun (WGS) entry which is preliminary data.</text>
</comment>
<reference evidence="3 4" key="1">
    <citation type="submission" date="2023-09" db="EMBL/GenBank/DDBJ databases">
        <authorList>
            <person name="Rey-Velasco X."/>
        </authorList>
    </citation>
    <scope>NUCLEOTIDE SEQUENCE [LARGE SCALE GENOMIC DNA]</scope>
    <source>
        <strain evidence="3 4">F394</strain>
    </source>
</reference>
<organism evidence="3 4">
    <name type="scientific">Rubrivirga litoralis</name>
    <dbReference type="NCBI Taxonomy" id="3075598"/>
    <lineage>
        <taxon>Bacteria</taxon>
        <taxon>Pseudomonadati</taxon>
        <taxon>Rhodothermota</taxon>
        <taxon>Rhodothermia</taxon>
        <taxon>Rhodothermales</taxon>
        <taxon>Rubricoccaceae</taxon>
        <taxon>Rubrivirga</taxon>
    </lineage>
</organism>
<keyword evidence="1" id="KW-0175">Coiled coil</keyword>
<sequence>MPTASNPAPILDRLVELRTVFEAGQRAVSFAEELSSLILDVLPLLSEIDGSLRESAGQMPEATLQIQSVTEATEVATTEILDLVDAVRARLSPPAPPDGPPGAADRLRSLLRDRLDDAALLADAEALLDEADADEAARAEAEAARLDAARRDLDRILVSLQVQDITAQQLASVNHLIESVRYRLNKLVRWVSAEGGVAPDDDGPPVDAGTFDADARYVRPDSLQADVDRAAAEALASGDGASAAAGPTSQDDIDALFGA</sequence>
<dbReference type="Proteomes" id="UP001267426">
    <property type="component" value="Unassembled WGS sequence"/>
</dbReference>
<protein>
    <submittedName>
        <fullName evidence="3">Chemotaxis protein CheZ</fullName>
    </submittedName>
</protein>
<keyword evidence="4" id="KW-1185">Reference proteome</keyword>